<organism evidence="2 3">
    <name type="scientific">Adonisia turfae CCMR0081</name>
    <dbReference type="NCBI Taxonomy" id="2292702"/>
    <lineage>
        <taxon>Bacteria</taxon>
        <taxon>Bacillati</taxon>
        <taxon>Cyanobacteriota</taxon>
        <taxon>Adonisia</taxon>
        <taxon>Adonisia turfae</taxon>
    </lineage>
</organism>
<dbReference type="EMBL" id="QXHD01000004">
    <property type="protein sequence ID" value="NEZ56514.1"/>
    <property type="molecule type" value="Genomic_DNA"/>
</dbReference>
<reference evidence="2 3" key="1">
    <citation type="journal article" date="2020" name="Microb. Ecol.">
        <title>Ecogenomics of the Marine Benthic Filamentous Cyanobacterium Adonisia.</title>
        <authorList>
            <person name="Walter J.M."/>
            <person name="Coutinho F.H."/>
            <person name="Leomil L."/>
            <person name="Hargreaves P.I."/>
            <person name="Campeao M.E."/>
            <person name="Vieira V.V."/>
            <person name="Silva B.S."/>
            <person name="Fistarol G.O."/>
            <person name="Salomon P.S."/>
            <person name="Sawabe T."/>
            <person name="Mino S."/>
            <person name="Hosokawa M."/>
            <person name="Miyashita H."/>
            <person name="Maruyama F."/>
            <person name="van Verk M.C."/>
            <person name="Dutilh B.E."/>
            <person name="Thompson C.C."/>
            <person name="Thompson F.L."/>
        </authorList>
    </citation>
    <scope>NUCLEOTIDE SEQUENCE [LARGE SCALE GENOMIC DNA]</scope>
    <source>
        <strain evidence="2 3">CCMR0081</strain>
    </source>
</reference>
<accession>A0A6M0RJW8</accession>
<keyword evidence="3" id="KW-1185">Reference proteome</keyword>
<evidence type="ECO:0000313" key="2">
    <source>
        <dbReference type="EMBL" id="NEZ56514.1"/>
    </source>
</evidence>
<sequence>MKIIFWLTKIGLLTTSCLIAVSPAFSQTVEQAPSSPDSQLTSELDEIVYFEGNWRCQQPPSSLSSESIALNWQVERDLNDSWYVGYAEEVATITNPDPTSSREFLGYDAVSEHLVRVSVASNGNLLNLTSSGWQDEQLIWEGTVTTRNELISLRQIITRENENTFAATYFVLDTVSNEWQAAVSETCERQVSLA</sequence>
<name>A0A6M0RJW8_9CYAN</name>
<dbReference type="Proteomes" id="UP000481033">
    <property type="component" value="Unassembled WGS sequence"/>
</dbReference>
<comment type="caution">
    <text evidence="2">The sequence shown here is derived from an EMBL/GenBank/DDBJ whole genome shotgun (WGS) entry which is preliminary data.</text>
</comment>
<proteinExistence type="predicted"/>
<protein>
    <submittedName>
        <fullName evidence="2">DUF1579 domain-containing protein</fullName>
    </submittedName>
</protein>
<feature type="chain" id="PRO_5027040822" evidence="1">
    <location>
        <begin position="27"/>
        <end position="194"/>
    </location>
</feature>
<gene>
    <name evidence="2" type="ORF">DXZ20_12675</name>
</gene>
<feature type="signal peptide" evidence="1">
    <location>
        <begin position="1"/>
        <end position="26"/>
    </location>
</feature>
<evidence type="ECO:0000313" key="3">
    <source>
        <dbReference type="Proteomes" id="UP000481033"/>
    </source>
</evidence>
<dbReference type="RefSeq" id="WP_163698533.1">
    <property type="nucleotide sequence ID" value="NZ_QXHD01000004.1"/>
</dbReference>
<dbReference type="AlphaFoldDB" id="A0A6M0RJW8"/>
<keyword evidence="1" id="KW-0732">Signal</keyword>
<evidence type="ECO:0000256" key="1">
    <source>
        <dbReference type="SAM" id="SignalP"/>
    </source>
</evidence>